<comment type="caution">
    <text evidence="1">The sequence shown here is derived from an EMBL/GenBank/DDBJ whole genome shotgun (WGS) entry which is preliminary data.</text>
</comment>
<evidence type="ECO:0000313" key="2">
    <source>
        <dbReference type="Proteomes" id="UP000620224"/>
    </source>
</evidence>
<dbReference type="EMBL" id="BMUE01000007">
    <property type="protein sequence ID" value="GGW54870.1"/>
    <property type="molecule type" value="Genomic_DNA"/>
</dbReference>
<protein>
    <submittedName>
        <fullName evidence="1">Uncharacterized protein</fullName>
    </submittedName>
</protein>
<reference evidence="1" key="2">
    <citation type="submission" date="2020-09" db="EMBL/GenBank/DDBJ databases">
        <authorList>
            <person name="Sun Q."/>
            <person name="Ohkuma M."/>
        </authorList>
    </citation>
    <scope>NUCLEOTIDE SEQUENCE</scope>
    <source>
        <strain evidence="1">JCM 4490</strain>
    </source>
</reference>
<accession>A0A918J7U3</accession>
<keyword evidence="2" id="KW-1185">Reference proteome</keyword>
<reference evidence="1" key="1">
    <citation type="journal article" date="2014" name="Int. J. Syst. Evol. Microbiol.">
        <title>Complete genome sequence of Corynebacterium casei LMG S-19264T (=DSM 44701T), isolated from a smear-ripened cheese.</title>
        <authorList>
            <consortium name="US DOE Joint Genome Institute (JGI-PGF)"/>
            <person name="Walter F."/>
            <person name="Albersmeier A."/>
            <person name="Kalinowski J."/>
            <person name="Ruckert C."/>
        </authorList>
    </citation>
    <scope>NUCLEOTIDE SEQUENCE</scope>
    <source>
        <strain evidence="1">JCM 4490</strain>
    </source>
</reference>
<name>A0A918J7U3_9ACTN</name>
<evidence type="ECO:0000313" key="1">
    <source>
        <dbReference type="EMBL" id="GGW54870.1"/>
    </source>
</evidence>
<gene>
    <name evidence="1" type="ORF">GCM10010503_34770</name>
</gene>
<sequence length="81" mass="9154">MTPYQDRHDLGRVTEGARLHLPDIAGTRRLLRLTAVAEARSHGSAARTSESRAWITAPWADRPYASRSRRSARRTRRGGCR</sequence>
<organism evidence="1 2">
    <name type="scientific">Streptomyces lucensis JCM 4490</name>
    <dbReference type="NCBI Taxonomy" id="1306176"/>
    <lineage>
        <taxon>Bacteria</taxon>
        <taxon>Bacillati</taxon>
        <taxon>Actinomycetota</taxon>
        <taxon>Actinomycetes</taxon>
        <taxon>Kitasatosporales</taxon>
        <taxon>Streptomycetaceae</taxon>
        <taxon>Streptomyces</taxon>
    </lineage>
</organism>
<dbReference type="AlphaFoldDB" id="A0A918J7U3"/>
<proteinExistence type="predicted"/>
<dbReference type="Proteomes" id="UP000620224">
    <property type="component" value="Unassembled WGS sequence"/>
</dbReference>